<gene>
    <name evidence="1" type="ORF">g.154553</name>
</gene>
<name>A0A2S2PP48_SCHGA</name>
<evidence type="ECO:0000313" key="1">
    <source>
        <dbReference type="EMBL" id="MBY31078.1"/>
    </source>
</evidence>
<dbReference type="EMBL" id="GGMR01018459">
    <property type="protein sequence ID" value="MBY31078.1"/>
    <property type="molecule type" value="Transcribed_RNA"/>
</dbReference>
<protein>
    <submittedName>
        <fullName evidence="1">Uncharacterized protein</fullName>
    </submittedName>
</protein>
<accession>A0A2S2PP48</accession>
<dbReference type="AlphaFoldDB" id="A0A2S2PP48"/>
<sequence>MWSVVSFDDENTVECVPSFWFKNNACAWPNKNLKNYKKAVEHRYNPNNFEYDYFKARLLSTDIGTLHEARIKARRAEVTSELSSANDDIETRKTRHRKILSSTEKTIKFQKKSKHLSQKTKFNTSILPNPPVFINNTVKESSR</sequence>
<reference evidence="1" key="1">
    <citation type="submission" date="2018-04" db="EMBL/GenBank/DDBJ databases">
        <title>Transcriptome of Schizaphis graminum biotype I.</title>
        <authorList>
            <person name="Scully E.D."/>
            <person name="Geib S.M."/>
            <person name="Palmer N.A."/>
            <person name="Koch K."/>
            <person name="Bradshaw J."/>
            <person name="Heng-Moss T."/>
            <person name="Sarath G."/>
        </authorList>
    </citation>
    <scope>NUCLEOTIDE SEQUENCE</scope>
</reference>
<organism evidence="1">
    <name type="scientific">Schizaphis graminum</name>
    <name type="common">Green bug aphid</name>
    <dbReference type="NCBI Taxonomy" id="13262"/>
    <lineage>
        <taxon>Eukaryota</taxon>
        <taxon>Metazoa</taxon>
        <taxon>Ecdysozoa</taxon>
        <taxon>Arthropoda</taxon>
        <taxon>Hexapoda</taxon>
        <taxon>Insecta</taxon>
        <taxon>Pterygota</taxon>
        <taxon>Neoptera</taxon>
        <taxon>Paraneoptera</taxon>
        <taxon>Hemiptera</taxon>
        <taxon>Sternorrhyncha</taxon>
        <taxon>Aphidomorpha</taxon>
        <taxon>Aphidoidea</taxon>
        <taxon>Aphididae</taxon>
        <taxon>Aphidini</taxon>
        <taxon>Schizaphis</taxon>
    </lineage>
</organism>
<proteinExistence type="predicted"/>